<dbReference type="Gene3D" id="2.30.42.10">
    <property type="match status" value="1"/>
</dbReference>
<dbReference type="InterPro" id="IPR036034">
    <property type="entry name" value="PDZ_sf"/>
</dbReference>
<evidence type="ECO:0000313" key="7">
    <source>
        <dbReference type="EMBL" id="KAK9917583.1"/>
    </source>
</evidence>
<name>A0ABR2Z0F3_9CHLO</name>
<dbReference type="CDD" id="cd06782">
    <property type="entry name" value="cpPDZ_CPP-like"/>
    <property type="match status" value="1"/>
</dbReference>
<evidence type="ECO:0000256" key="4">
    <source>
        <dbReference type="ARBA" id="ARBA00022825"/>
    </source>
</evidence>
<dbReference type="InterPro" id="IPR029045">
    <property type="entry name" value="ClpP/crotonase-like_dom_sf"/>
</dbReference>
<dbReference type="SMART" id="SM00228">
    <property type="entry name" value="PDZ"/>
    <property type="match status" value="1"/>
</dbReference>
<dbReference type="SUPFAM" id="SSF52096">
    <property type="entry name" value="ClpP/crotonase"/>
    <property type="match status" value="1"/>
</dbReference>
<feature type="region of interest" description="Disordered" evidence="5">
    <location>
        <begin position="1"/>
        <end position="25"/>
    </location>
</feature>
<proteinExistence type="inferred from homology"/>
<dbReference type="SMART" id="SM00245">
    <property type="entry name" value="TSPc"/>
    <property type="match status" value="1"/>
</dbReference>
<feature type="compositionally biased region" description="Basic and acidic residues" evidence="5">
    <location>
        <begin position="15"/>
        <end position="25"/>
    </location>
</feature>
<dbReference type="CDD" id="cd07560">
    <property type="entry name" value="Peptidase_S41_CPP"/>
    <property type="match status" value="1"/>
</dbReference>
<dbReference type="NCBIfam" id="TIGR00225">
    <property type="entry name" value="prc"/>
    <property type="match status" value="1"/>
</dbReference>
<dbReference type="Pfam" id="PF03572">
    <property type="entry name" value="Peptidase_S41"/>
    <property type="match status" value="1"/>
</dbReference>
<evidence type="ECO:0000256" key="5">
    <source>
        <dbReference type="SAM" id="MobiDB-lite"/>
    </source>
</evidence>
<dbReference type="Gene3D" id="3.90.226.10">
    <property type="entry name" value="2-enoyl-CoA Hydratase, Chain A, domain 1"/>
    <property type="match status" value="1"/>
</dbReference>
<evidence type="ECO:0000256" key="1">
    <source>
        <dbReference type="ARBA" id="ARBA00009179"/>
    </source>
</evidence>
<reference evidence="7 8" key="1">
    <citation type="journal article" date="2024" name="Nat. Commun.">
        <title>Phylogenomics reveals the evolutionary origins of lichenization in chlorophyte algae.</title>
        <authorList>
            <person name="Puginier C."/>
            <person name="Libourel C."/>
            <person name="Otte J."/>
            <person name="Skaloud P."/>
            <person name="Haon M."/>
            <person name="Grisel S."/>
            <person name="Petersen M."/>
            <person name="Berrin J.G."/>
            <person name="Delaux P.M."/>
            <person name="Dal Grande F."/>
            <person name="Keller J."/>
        </authorList>
    </citation>
    <scope>NUCLEOTIDE SEQUENCE [LARGE SCALE GENOMIC DNA]</scope>
    <source>
        <strain evidence="7 8">SAG 216-7</strain>
    </source>
</reference>
<accession>A0ABR2Z0F3</accession>
<feature type="domain" description="PDZ" evidence="6">
    <location>
        <begin position="179"/>
        <end position="254"/>
    </location>
</feature>
<keyword evidence="8" id="KW-1185">Reference proteome</keyword>
<keyword evidence="3" id="KW-0378">Hydrolase</keyword>
<gene>
    <name evidence="7" type="ORF">WJX75_006060</name>
</gene>
<comment type="similarity">
    <text evidence="1">Belongs to the peptidase S41A family.</text>
</comment>
<dbReference type="SUPFAM" id="SSF50156">
    <property type="entry name" value="PDZ domain-like"/>
    <property type="match status" value="1"/>
</dbReference>
<keyword evidence="4" id="KW-0720">Serine protease</keyword>
<dbReference type="PROSITE" id="PS50106">
    <property type="entry name" value="PDZ"/>
    <property type="match status" value="1"/>
</dbReference>
<dbReference type="Proteomes" id="UP001491310">
    <property type="component" value="Unassembled WGS sequence"/>
</dbReference>
<dbReference type="EMBL" id="JALJOT010000002">
    <property type="protein sequence ID" value="KAK9917583.1"/>
    <property type="molecule type" value="Genomic_DNA"/>
</dbReference>
<evidence type="ECO:0000259" key="6">
    <source>
        <dbReference type="PROSITE" id="PS50106"/>
    </source>
</evidence>
<sequence>MQKLQDDSTPSGSSRKKEEDENVRDEEHLLERVLMLVKHAASVESDLASQYEDRILETLKKVGAHVDSAVGAFTNLSHLGDRATNLQEAEEVKREGQELVKEVWAVVSDYYLDARGSGFDQKKWAALRDKYLAQPLPTHEAAYRAIREMLAYGLNDPYTRFITPDEFQAMRKYDVTGVGLNLATAEEFTRKSGLPLPADRADAQGGVWVLGMIKGGAADRAGVRQGDEVLSIDNRDVASLSPFQAAGLLQGIGDDAAPSVDLTVRRQNGQSVEVQIQRPVRSIPSPVTTYMEDRGDRTVGHISLSAFNARALSDVAAAVREAEAAGAAELVLDLRDNRGGLVQEGIEIAKLFLDDGMTVVVTETGSRRDERAVRAVGPPLTAAPLTVMVNEHTASASEIFAGALHDNCRALLVGTRTYGKGLIQSVYELSDSSGLVLTVGKYLTPARTDIDREGLRPDFRHMPSSTAAAEHLSACRLTASNS</sequence>
<dbReference type="Gene3D" id="3.30.750.44">
    <property type="match status" value="1"/>
</dbReference>
<keyword evidence="2" id="KW-0645">Protease</keyword>
<dbReference type="InterPro" id="IPR004447">
    <property type="entry name" value="Peptidase_S41A"/>
</dbReference>
<evidence type="ECO:0000313" key="8">
    <source>
        <dbReference type="Proteomes" id="UP001491310"/>
    </source>
</evidence>
<evidence type="ECO:0000256" key="3">
    <source>
        <dbReference type="ARBA" id="ARBA00022801"/>
    </source>
</evidence>
<dbReference type="InterPro" id="IPR005151">
    <property type="entry name" value="Tail-specific_protease"/>
</dbReference>
<dbReference type="InterPro" id="IPR001478">
    <property type="entry name" value="PDZ"/>
</dbReference>
<organism evidence="7 8">
    <name type="scientific">Coccomyxa subellipsoidea</name>
    <dbReference type="NCBI Taxonomy" id="248742"/>
    <lineage>
        <taxon>Eukaryota</taxon>
        <taxon>Viridiplantae</taxon>
        <taxon>Chlorophyta</taxon>
        <taxon>core chlorophytes</taxon>
        <taxon>Trebouxiophyceae</taxon>
        <taxon>Trebouxiophyceae incertae sedis</taxon>
        <taxon>Coccomyxaceae</taxon>
        <taxon>Coccomyxa</taxon>
    </lineage>
</organism>
<protein>
    <recommendedName>
        <fullName evidence="6">PDZ domain-containing protein</fullName>
    </recommendedName>
</protein>
<dbReference type="InterPro" id="IPR041489">
    <property type="entry name" value="PDZ_6"/>
</dbReference>
<comment type="caution">
    <text evidence="7">The sequence shown here is derived from an EMBL/GenBank/DDBJ whole genome shotgun (WGS) entry which is preliminary data.</text>
</comment>
<dbReference type="PANTHER" id="PTHR32060">
    <property type="entry name" value="TAIL-SPECIFIC PROTEASE"/>
    <property type="match status" value="1"/>
</dbReference>
<evidence type="ECO:0000256" key="2">
    <source>
        <dbReference type="ARBA" id="ARBA00022670"/>
    </source>
</evidence>
<dbReference type="Pfam" id="PF17820">
    <property type="entry name" value="PDZ_6"/>
    <property type="match status" value="1"/>
</dbReference>
<dbReference type="PANTHER" id="PTHR32060:SF22">
    <property type="entry name" value="CARBOXYL-TERMINAL-PROCESSING PEPTIDASE 3, CHLOROPLASTIC"/>
    <property type="match status" value="1"/>
</dbReference>